<dbReference type="EMBL" id="CAJVQC010005944">
    <property type="protein sequence ID" value="CAG8560708.1"/>
    <property type="molecule type" value="Genomic_DNA"/>
</dbReference>
<proteinExistence type="predicted"/>
<keyword evidence="2" id="KW-1185">Reference proteome</keyword>
<dbReference type="Proteomes" id="UP000789920">
    <property type="component" value="Unassembled WGS sequence"/>
</dbReference>
<comment type="caution">
    <text evidence="1">The sequence shown here is derived from an EMBL/GenBank/DDBJ whole genome shotgun (WGS) entry which is preliminary data.</text>
</comment>
<feature type="non-terminal residue" evidence="1">
    <location>
        <position position="1"/>
    </location>
</feature>
<reference evidence="1" key="1">
    <citation type="submission" date="2021-06" db="EMBL/GenBank/DDBJ databases">
        <authorList>
            <person name="Kallberg Y."/>
            <person name="Tangrot J."/>
            <person name="Rosling A."/>
        </authorList>
    </citation>
    <scope>NUCLEOTIDE SEQUENCE</scope>
    <source>
        <strain evidence="1">MA461A</strain>
    </source>
</reference>
<evidence type="ECO:0000313" key="2">
    <source>
        <dbReference type="Proteomes" id="UP000789920"/>
    </source>
</evidence>
<sequence length="237" mass="27529">QNYRCFSSHIICVRCWKNDNVGSSTNKKKKTINSKLKRRRCRSFHLPLSEYSPDVSTKSTTSAVGKSSKDVRLWEGFFEEVKEHTFITKKNSRFRNLHIGTHLIKRGRHKNDFGSDSENDSDDSVELYINLEALQESASKVFHMQCISIQKLSEEYIGRVAFPEYPRWKTESEVAVMEYVRLNTKIPVPKIYYWNSSIERLPGCHLCNVVEIDFFVNGRAMDRGPFNTTKEYVLAAI</sequence>
<name>A0ACA9LZ27_9GLOM</name>
<protein>
    <submittedName>
        <fullName evidence="1">9903_t:CDS:1</fullName>
    </submittedName>
</protein>
<gene>
    <name evidence="1" type="ORF">RPERSI_LOCUS4350</name>
</gene>
<organism evidence="1 2">
    <name type="scientific">Racocetra persica</name>
    <dbReference type="NCBI Taxonomy" id="160502"/>
    <lineage>
        <taxon>Eukaryota</taxon>
        <taxon>Fungi</taxon>
        <taxon>Fungi incertae sedis</taxon>
        <taxon>Mucoromycota</taxon>
        <taxon>Glomeromycotina</taxon>
        <taxon>Glomeromycetes</taxon>
        <taxon>Diversisporales</taxon>
        <taxon>Gigasporaceae</taxon>
        <taxon>Racocetra</taxon>
    </lineage>
</organism>
<evidence type="ECO:0000313" key="1">
    <source>
        <dbReference type="EMBL" id="CAG8560708.1"/>
    </source>
</evidence>
<accession>A0ACA9LZ27</accession>